<evidence type="ECO:0000313" key="2">
    <source>
        <dbReference type="EMBL" id="KUH59374.1"/>
    </source>
</evidence>
<reference evidence="2 3" key="1">
    <citation type="submission" date="2015-12" db="EMBL/GenBank/DDBJ databases">
        <title>Draft Genome Sequence of Olsenella scatoligenes SK9K4T; a Producer of 3-Methylindole- (skatole) and 4-Methylphenol- (p-cresol) Isolated from Pig Feces.</title>
        <authorList>
            <person name="Li X."/>
            <person name="Borg B."/>
            <person name="Canibe N."/>
        </authorList>
    </citation>
    <scope>NUCLEOTIDE SEQUENCE [LARGE SCALE GENOMIC DNA]</scope>
    <source>
        <strain evidence="2 3">SK9K4</strain>
    </source>
</reference>
<feature type="region of interest" description="Disordered" evidence="1">
    <location>
        <begin position="363"/>
        <end position="399"/>
    </location>
</feature>
<name>A0A100YX92_TRASO</name>
<feature type="compositionally biased region" description="Polar residues" evidence="1">
    <location>
        <begin position="363"/>
        <end position="372"/>
    </location>
</feature>
<dbReference type="EMBL" id="LOJF01000001">
    <property type="protein sequence ID" value="KUH59374.1"/>
    <property type="molecule type" value="Genomic_DNA"/>
</dbReference>
<comment type="caution">
    <text evidence="2">The sequence shown here is derived from an EMBL/GenBank/DDBJ whole genome shotgun (WGS) entry which is preliminary data.</text>
</comment>
<dbReference type="AlphaFoldDB" id="A0A100YX92"/>
<protein>
    <submittedName>
        <fullName evidence="2">Uncharacterized protein</fullName>
    </submittedName>
</protein>
<keyword evidence="3" id="KW-1185">Reference proteome</keyword>
<dbReference type="Proteomes" id="UP000054078">
    <property type="component" value="Unassembled WGS sequence"/>
</dbReference>
<gene>
    <name evidence="2" type="ORF">AUL39_03385</name>
</gene>
<organism evidence="2 3">
    <name type="scientific">Tractidigestivibacter scatoligenes</name>
    <name type="common">Olsenella scatoligenes</name>
    <dbReference type="NCBI Taxonomy" id="1299998"/>
    <lineage>
        <taxon>Bacteria</taxon>
        <taxon>Bacillati</taxon>
        <taxon>Actinomycetota</taxon>
        <taxon>Coriobacteriia</taxon>
        <taxon>Coriobacteriales</taxon>
        <taxon>Atopobiaceae</taxon>
        <taxon>Tractidigestivibacter</taxon>
    </lineage>
</organism>
<sequence>MSLFKCPECGGDISEVACVCPTCGYHSADPSVPIAQQERLAKAETSLASIDLRLRPHVQVSSVDVEAVAREAYGKRGELWNLLSELVANAEALLTDETTWVARITPEMRRRLRSGELEFLVGKDGDTRAILRDAGRKAIRRQVPLDAEKLAPDANQALNNLLMASMMQQVLVQIEGVRQDCARIQGEIRGDRHALGIAAMEALTQANCIRDRRLRRAAIVAAIQKATVARAEHMSSFEGKQRLIAKRHKDMVGNQDFGQLIGTIKSIASGQEGDDAAKAFGDLEDIVDNCYVEVVGWLVLGERGPAVQALSQVQEFIVERRLDKRDTLLMLNSAAREDMSETVNDLAGRFGHIESTVLGLTCRDQNPEQLPSDSDAMDGTQDVADPDSSDGDEVNKRED</sequence>
<evidence type="ECO:0000256" key="1">
    <source>
        <dbReference type="SAM" id="MobiDB-lite"/>
    </source>
</evidence>
<proteinExistence type="predicted"/>
<evidence type="ECO:0000313" key="3">
    <source>
        <dbReference type="Proteomes" id="UP000054078"/>
    </source>
</evidence>
<accession>A0A100YX92</accession>